<gene>
    <name evidence="9" type="ORF">SAMN05444142_10522</name>
</gene>
<dbReference type="GO" id="GO:0005886">
    <property type="term" value="C:plasma membrane"/>
    <property type="evidence" value="ECO:0007669"/>
    <property type="project" value="UniProtKB-SubCell"/>
</dbReference>
<feature type="transmembrane region" description="Helical" evidence="7">
    <location>
        <begin position="30"/>
        <end position="52"/>
    </location>
</feature>
<evidence type="ECO:0000313" key="10">
    <source>
        <dbReference type="Proteomes" id="UP000324252"/>
    </source>
</evidence>
<dbReference type="GO" id="GO:0055085">
    <property type="term" value="P:transmembrane transport"/>
    <property type="evidence" value="ECO:0007669"/>
    <property type="project" value="InterPro"/>
</dbReference>
<evidence type="ECO:0000256" key="1">
    <source>
        <dbReference type="ARBA" id="ARBA00004651"/>
    </source>
</evidence>
<keyword evidence="2 7" id="KW-0813">Transport</keyword>
<feature type="transmembrane region" description="Helical" evidence="7">
    <location>
        <begin position="280"/>
        <end position="304"/>
    </location>
</feature>
<dbReference type="AlphaFoldDB" id="A0A1H0EQ65"/>
<protein>
    <submittedName>
        <fullName evidence="9">Peptide/nickel transport system permease protein</fullName>
    </submittedName>
</protein>
<dbReference type="Gene3D" id="1.10.3720.10">
    <property type="entry name" value="MetI-like"/>
    <property type="match status" value="1"/>
</dbReference>
<feature type="domain" description="ABC transmembrane type-1" evidence="8">
    <location>
        <begin position="101"/>
        <end position="301"/>
    </location>
</feature>
<evidence type="ECO:0000313" key="9">
    <source>
        <dbReference type="EMBL" id="SHK39846.1"/>
    </source>
</evidence>
<dbReference type="InterPro" id="IPR035906">
    <property type="entry name" value="MetI-like_sf"/>
</dbReference>
<organism evidence="9 10">
    <name type="scientific">Lutimaribacter pacificus</name>
    <dbReference type="NCBI Taxonomy" id="391948"/>
    <lineage>
        <taxon>Bacteria</taxon>
        <taxon>Pseudomonadati</taxon>
        <taxon>Pseudomonadota</taxon>
        <taxon>Alphaproteobacteria</taxon>
        <taxon>Rhodobacterales</taxon>
        <taxon>Roseobacteraceae</taxon>
        <taxon>Lutimaribacter</taxon>
    </lineage>
</organism>
<dbReference type="EMBL" id="FQZZ01000005">
    <property type="protein sequence ID" value="SHK39846.1"/>
    <property type="molecule type" value="Genomic_DNA"/>
</dbReference>
<dbReference type="InterPro" id="IPR000515">
    <property type="entry name" value="MetI-like"/>
</dbReference>
<dbReference type="Proteomes" id="UP000324252">
    <property type="component" value="Unassembled WGS sequence"/>
</dbReference>
<keyword evidence="10" id="KW-1185">Reference proteome</keyword>
<evidence type="ECO:0000256" key="4">
    <source>
        <dbReference type="ARBA" id="ARBA00022692"/>
    </source>
</evidence>
<dbReference type="InterPro" id="IPR025966">
    <property type="entry name" value="OppC_N"/>
</dbReference>
<dbReference type="CDD" id="cd06261">
    <property type="entry name" value="TM_PBP2"/>
    <property type="match status" value="1"/>
</dbReference>
<keyword evidence="4 7" id="KW-0812">Transmembrane</keyword>
<evidence type="ECO:0000256" key="5">
    <source>
        <dbReference type="ARBA" id="ARBA00022989"/>
    </source>
</evidence>
<proteinExistence type="inferred from homology"/>
<dbReference type="InterPro" id="IPR050366">
    <property type="entry name" value="BP-dependent_transpt_permease"/>
</dbReference>
<dbReference type="SUPFAM" id="SSF161098">
    <property type="entry name" value="MetI-like"/>
    <property type="match status" value="1"/>
</dbReference>
<feature type="transmembrane region" description="Helical" evidence="7">
    <location>
        <begin position="103"/>
        <end position="128"/>
    </location>
</feature>
<comment type="subcellular location">
    <subcellularLocation>
        <location evidence="1 7">Cell membrane</location>
        <topology evidence="1 7">Multi-pass membrane protein</topology>
    </subcellularLocation>
</comment>
<keyword evidence="3" id="KW-1003">Cell membrane</keyword>
<evidence type="ECO:0000256" key="7">
    <source>
        <dbReference type="RuleBase" id="RU363032"/>
    </source>
</evidence>
<keyword evidence="5 7" id="KW-1133">Transmembrane helix</keyword>
<sequence length="313" mass="34006">MAEIQPEIRPSRLTRAWDSDLAWSFRHAPVAVVSAIVVLVLIAGALLAPLIAPHDPFNPATLNLMNGFTPPGQANQFTGDLFLLGTDDQGRDVFSTILYGMRISLFVGFSAVFLAMVLGVILGLLAGYLGGWTETIIMRIADVQLTFPAILVAMLIFGIAKGITPPAYRDQMAIWVLILAIGLSDWVQFARVVRGATLVEKNREYVQAAKLIGRSPFAIMLRHILPNVLNPVLVIATISLALAIIAEATLSFLGVGAPPTKPSLGTLIRIGQEFMFSGEWWILFFPAATLLALALSINLLGDWLRDALNPRLR</sequence>
<name>A0A1H0EQ65_9RHOB</name>
<dbReference type="Pfam" id="PF12911">
    <property type="entry name" value="OppC_N"/>
    <property type="match status" value="1"/>
</dbReference>
<dbReference type="RefSeq" id="WP_149787421.1">
    <property type="nucleotide sequence ID" value="NZ_FNIO01000002.1"/>
</dbReference>
<evidence type="ECO:0000256" key="2">
    <source>
        <dbReference type="ARBA" id="ARBA00022448"/>
    </source>
</evidence>
<comment type="similarity">
    <text evidence="7">Belongs to the binding-protein-dependent transport system permease family.</text>
</comment>
<dbReference type="PANTHER" id="PTHR43386:SF26">
    <property type="entry name" value="ABC TRANSPORTER PERMEASE PROTEIN"/>
    <property type="match status" value="1"/>
</dbReference>
<evidence type="ECO:0000259" key="8">
    <source>
        <dbReference type="PROSITE" id="PS50928"/>
    </source>
</evidence>
<dbReference type="PROSITE" id="PS50928">
    <property type="entry name" value="ABC_TM1"/>
    <property type="match status" value="1"/>
</dbReference>
<feature type="transmembrane region" description="Helical" evidence="7">
    <location>
        <begin position="172"/>
        <end position="193"/>
    </location>
</feature>
<accession>A0A1H0EQ65</accession>
<keyword evidence="6 7" id="KW-0472">Membrane</keyword>
<dbReference type="OrthoDB" id="9766870at2"/>
<dbReference type="Pfam" id="PF00528">
    <property type="entry name" value="BPD_transp_1"/>
    <property type="match status" value="1"/>
</dbReference>
<evidence type="ECO:0000256" key="6">
    <source>
        <dbReference type="ARBA" id="ARBA00023136"/>
    </source>
</evidence>
<reference evidence="9 10" key="1">
    <citation type="submission" date="2016-11" db="EMBL/GenBank/DDBJ databases">
        <authorList>
            <person name="Varghese N."/>
            <person name="Submissions S."/>
        </authorList>
    </citation>
    <scope>NUCLEOTIDE SEQUENCE [LARGE SCALE GENOMIC DNA]</scope>
    <source>
        <strain evidence="9 10">DSM 29620</strain>
    </source>
</reference>
<feature type="transmembrane region" description="Helical" evidence="7">
    <location>
        <begin position="140"/>
        <end position="160"/>
    </location>
</feature>
<dbReference type="PANTHER" id="PTHR43386">
    <property type="entry name" value="OLIGOPEPTIDE TRANSPORT SYSTEM PERMEASE PROTEIN APPC"/>
    <property type="match status" value="1"/>
</dbReference>
<evidence type="ECO:0000256" key="3">
    <source>
        <dbReference type="ARBA" id="ARBA00022475"/>
    </source>
</evidence>
<feature type="transmembrane region" description="Helical" evidence="7">
    <location>
        <begin position="228"/>
        <end position="253"/>
    </location>
</feature>